<dbReference type="GO" id="GO:0016301">
    <property type="term" value="F:kinase activity"/>
    <property type="evidence" value="ECO:0007669"/>
    <property type="project" value="UniProtKB-KW"/>
</dbReference>
<evidence type="ECO:0000313" key="3">
    <source>
        <dbReference type="EMBL" id="RLN22668.1"/>
    </source>
</evidence>
<comment type="caution">
    <text evidence="3">The sequence shown here is derived from an EMBL/GenBank/DDBJ whole genome shotgun (WGS) entry which is preliminary data.</text>
</comment>
<reference evidence="4" key="1">
    <citation type="journal article" date="2019" name="Nat. Commun.">
        <title>The genome of broomcorn millet.</title>
        <authorList>
            <person name="Zou C."/>
            <person name="Miki D."/>
            <person name="Li D."/>
            <person name="Tang Q."/>
            <person name="Xiao L."/>
            <person name="Rajput S."/>
            <person name="Deng P."/>
            <person name="Jia W."/>
            <person name="Huang R."/>
            <person name="Zhang M."/>
            <person name="Sun Y."/>
            <person name="Hu J."/>
            <person name="Fu X."/>
            <person name="Schnable P.S."/>
            <person name="Li F."/>
            <person name="Zhang H."/>
            <person name="Feng B."/>
            <person name="Zhu X."/>
            <person name="Liu R."/>
            <person name="Schnable J.C."/>
            <person name="Zhu J.-K."/>
            <person name="Zhang H."/>
        </authorList>
    </citation>
    <scope>NUCLEOTIDE SEQUENCE [LARGE SCALE GENOMIC DNA]</scope>
</reference>
<proteinExistence type="predicted"/>
<gene>
    <name evidence="3" type="ORF">C2845_PM07G03400</name>
</gene>
<dbReference type="Proteomes" id="UP000275267">
    <property type="component" value="Unassembled WGS sequence"/>
</dbReference>
<sequence>MTTSPVWSLSLAIIFLFILLPAFSSSSCPSELQCNSTEPIEIRPPFFVGTPGLDPACRKSVNVSCGQLGPELDLATDSKLLLKEIQYDSHTVVVQDVQLSVSNNLSCSFSFNFMPPVDNFERSYPDLVRWFSSISCAHSNVTVFHSIFGDDKYSRRSTKAQSGMSAVLLHAMPLRDGDHSKKHGTSLLMAGSEPQKCVAGKPGQHGAEALRHGRTAGS</sequence>
<keyword evidence="4" id="KW-1185">Reference proteome</keyword>
<dbReference type="AlphaFoldDB" id="A0A3L6SJ88"/>
<feature type="region of interest" description="Disordered" evidence="1">
    <location>
        <begin position="196"/>
        <end position="218"/>
    </location>
</feature>
<evidence type="ECO:0000256" key="2">
    <source>
        <dbReference type="SAM" id="SignalP"/>
    </source>
</evidence>
<protein>
    <submittedName>
        <fullName evidence="3">Receptor-like protein kinase</fullName>
    </submittedName>
</protein>
<evidence type="ECO:0000313" key="4">
    <source>
        <dbReference type="Proteomes" id="UP000275267"/>
    </source>
</evidence>
<feature type="chain" id="PRO_5018039851" evidence="2">
    <location>
        <begin position="27"/>
        <end position="218"/>
    </location>
</feature>
<feature type="signal peptide" evidence="2">
    <location>
        <begin position="1"/>
        <end position="26"/>
    </location>
</feature>
<name>A0A3L6SJ88_PANMI</name>
<keyword evidence="2" id="KW-0732">Signal</keyword>
<accession>A0A3L6SJ88</accession>
<dbReference type="OrthoDB" id="636675at2759"/>
<dbReference type="STRING" id="4540.A0A3L6SJ88"/>
<evidence type="ECO:0000256" key="1">
    <source>
        <dbReference type="SAM" id="MobiDB-lite"/>
    </source>
</evidence>
<dbReference type="EMBL" id="PQIB02000004">
    <property type="protein sequence ID" value="RLN22668.1"/>
    <property type="molecule type" value="Genomic_DNA"/>
</dbReference>
<organism evidence="3 4">
    <name type="scientific">Panicum miliaceum</name>
    <name type="common">Proso millet</name>
    <name type="synonym">Broomcorn millet</name>
    <dbReference type="NCBI Taxonomy" id="4540"/>
    <lineage>
        <taxon>Eukaryota</taxon>
        <taxon>Viridiplantae</taxon>
        <taxon>Streptophyta</taxon>
        <taxon>Embryophyta</taxon>
        <taxon>Tracheophyta</taxon>
        <taxon>Spermatophyta</taxon>
        <taxon>Magnoliopsida</taxon>
        <taxon>Liliopsida</taxon>
        <taxon>Poales</taxon>
        <taxon>Poaceae</taxon>
        <taxon>PACMAD clade</taxon>
        <taxon>Panicoideae</taxon>
        <taxon>Panicodae</taxon>
        <taxon>Paniceae</taxon>
        <taxon>Panicinae</taxon>
        <taxon>Panicum</taxon>
        <taxon>Panicum sect. Panicum</taxon>
    </lineage>
</organism>